<keyword evidence="3" id="KW-1185">Reference proteome</keyword>
<dbReference type="AlphaFoldDB" id="A0A1Q4VC18"/>
<accession>A0A1Q4VC18</accession>
<organism evidence="2 3">
    <name type="scientific">Streptomyces uncialis</name>
    <dbReference type="NCBI Taxonomy" id="1048205"/>
    <lineage>
        <taxon>Bacteria</taxon>
        <taxon>Bacillati</taxon>
        <taxon>Actinomycetota</taxon>
        <taxon>Actinomycetes</taxon>
        <taxon>Kitasatosporales</taxon>
        <taxon>Streptomycetaceae</taxon>
        <taxon>Streptomyces</taxon>
    </lineage>
</organism>
<dbReference type="InterPro" id="IPR000639">
    <property type="entry name" value="Epox_hydrolase-like"/>
</dbReference>
<name>A0A1Q4VC18_9ACTN</name>
<gene>
    <name evidence="2" type="ORF">AB852_12460</name>
</gene>
<feature type="domain" description="AB hydrolase-1" evidence="1">
    <location>
        <begin position="71"/>
        <end position="318"/>
    </location>
</feature>
<dbReference type="GO" id="GO:0003824">
    <property type="term" value="F:catalytic activity"/>
    <property type="evidence" value="ECO:0007669"/>
    <property type="project" value="InterPro"/>
</dbReference>
<dbReference type="PRINTS" id="PR00111">
    <property type="entry name" value="ABHYDROLASE"/>
</dbReference>
<dbReference type="InterPro" id="IPR000073">
    <property type="entry name" value="AB_hydrolase_1"/>
</dbReference>
<dbReference type="SUPFAM" id="SSF53474">
    <property type="entry name" value="alpha/beta-Hydrolases"/>
    <property type="match status" value="1"/>
</dbReference>
<dbReference type="InterPro" id="IPR050228">
    <property type="entry name" value="Carboxylesterase_BioH"/>
</dbReference>
<protein>
    <recommendedName>
        <fullName evidence="1">AB hydrolase-1 domain-containing protein</fullName>
    </recommendedName>
</protein>
<dbReference type="EMBL" id="LFBV01000002">
    <property type="protein sequence ID" value="OKH95289.1"/>
    <property type="molecule type" value="Genomic_DNA"/>
</dbReference>
<dbReference type="Pfam" id="PF00561">
    <property type="entry name" value="Abhydrolase_1"/>
    <property type="match status" value="1"/>
</dbReference>
<evidence type="ECO:0000313" key="2">
    <source>
        <dbReference type="EMBL" id="OKH95289.1"/>
    </source>
</evidence>
<dbReference type="PRINTS" id="PR00412">
    <property type="entry name" value="EPOXHYDRLASE"/>
</dbReference>
<dbReference type="InterPro" id="IPR029058">
    <property type="entry name" value="AB_hydrolase_fold"/>
</dbReference>
<dbReference type="Proteomes" id="UP000186455">
    <property type="component" value="Unassembled WGS sequence"/>
</dbReference>
<dbReference type="PANTHER" id="PTHR43194">
    <property type="entry name" value="HYDROLASE ALPHA/BETA FOLD FAMILY"/>
    <property type="match status" value="1"/>
</dbReference>
<dbReference type="STRING" id="1048205.AB852_12460"/>
<sequence length="332" mass="35657">MAGTGAGAVPASAAGAAGAPAEPVYDVPLGIAMEGYRSAFPVRFLRMVNQGETVDMAYLDIAPSAPVSGRTVLLLHGKNFDGGSWTPTARALAAAGHRVVVPDQIGFGRSSKPALDYGFGLLAGNTVALLDHLGVPVVDVVGHSMGGMLGVRFALEHPARTRRLVLANPVGLEDYRELVPAHTTERLFADELANTSLAGIRAFYRSYVVTWRRAYERNVELRHRITLSAEYPRWALASARTYQMAYHQPVVQDLPSLRLPVLLVIGQEDRAAVGKSYATPENRAKLGNFPVLGRLAAAAVPGARLVELRGVGHLPHLEAGRRFEREVLSFLG</sequence>
<dbReference type="PANTHER" id="PTHR43194:SF5">
    <property type="entry name" value="PIMELOYL-[ACYL-CARRIER PROTEIN] METHYL ESTER ESTERASE"/>
    <property type="match status" value="1"/>
</dbReference>
<dbReference type="Gene3D" id="3.40.50.1820">
    <property type="entry name" value="alpha/beta hydrolase"/>
    <property type="match status" value="1"/>
</dbReference>
<evidence type="ECO:0000259" key="1">
    <source>
        <dbReference type="Pfam" id="PF00561"/>
    </source>
</evidence>
<comment type="caution">
    <text evidence="2">The sequence shown here is derived from an EMBL/GenBank/DDBJ whole genome shotgun (WGS) entry which is preliminary data.</text>
</comment>
<reference evidence="2 3" key="1">
    <citation type="submission" date="2015-06" db="EMBL/GenBank/DDBJ databases">
        <title>Cloning and characterization of the uncialamcin biosynthetic gene cluster.</title>
        <authorList>
            <person name="Yan X."/>
            <person name="Huang T."/>
            <person name="Ge H."/>
            <person name="Shen B."/>
        </authorList>
    </citation>
    <scope>NUCLEOTIDE SEQUENCE [LARGE SCALE GENOMIC DNA]</scope>
    <source>
        <strain evidence="2 3">DCA2648</strain>
    </source>
</reference>
<evidence type="ECO:0000313" key="3">
    <source>
        <dbReference type="Proteomes" id="UP000186455"/>
    </source>
</evidence>
<proteinExistence type="predicted"/>